<evidence type="ECO:0000313" key="1">
    <source>
        <dbReference type="EMBL" id="PPQ83474.1"/>
    </source>
</evidence>
<gene>
    <name evidence="1" type="ORF">CVT25_007065</name>
</gene>
<proteinExistence type="predicted"/>
<dbReference type="AlphaFoldDB" id="A0A409WY72"/>
<reference evidence="1 2" key="1">
    <citation type="journal article" date="2018" name="Evol. Lett.">
        <title>Horizontal gene cluster transfer increased hallucinogenic mushroom diversity.</title>
        <authorList>
            <person name="Reynolds H.T."/>
            <person name="Vijayakumar V."/>
            <person name="Gluck-Thaler E."/>
            <person name="Korotkin H.B."/>
            <person name="Matheny P.B."/>
            <person name="Slot J.C."/>
        </authorList>
    </citation>
    <scope>NUCLEOTIDE SEQUENCE [LARGE SCALE GENOMIC DNA]</scope>
    <source>
        <strain evidence="1 2">2631</strain>
    </source>
</reference>
<organism evidence="1 2">
    <name type="scientific">Psilocybe cyanescens</name>
    <dbReference type="NCBI Taxonomy" id="93625"/>
    <lineage>
        <taxon>Eukaryota</taxon>
        <taxon>Fungi</taxon>
        <taxon>Dikarya</taxon>
        <taxon>Basidiomycota</taxon>
        <taxon>Agaricomycotina</taxon>
        <taxon>Agaricomycetes</taxon>
        <taxon>Agaricomycetidae</taxon>
        <taxon>Agaricales</taxon>
        <taxon>Agaricineae</taxon>
        <taxon>Strophariaceae</taxon>
        <taxon>Psilocybe</taxon>
    </lineage>
</organism>
<dbReference type="Proteomes" id="UP000283269">
    <property type="component" value="Unassembled WGS sequence"/>
</dbReference>
<sequence length="141" mass="15677">MAESLGSNRRLLVVGQSSVQSDSDPDCGIEFLQEIVQATSSRRHVGQPLITIEIYRVILRPEPFVLPGLFADTQSFVRSSLSTAYPEATSSARFTSSSLNDTQAHLTSPFNFASQFARRCKLYSELALPTYKNSTEKNLRQ</sequence>
<keyword evidence="2" id="KW-1185">Reference proteome</keyword>
<comment type="caution">
    <text evidence="1">The sequence shown here is derived from an EMBL/GenBank/DDBJ whole genome shotgun (WGS) entry which is preliminary data.</text>
</comment>
<name>A0A409WY72_PSICY</name>
<dbReference type="InParanoid" id="A0A409WY72"/>
<evidence type="ECO:0000313" key="2">
    <source>
        <dbReference type="Proteomes" id="UP000283269"/>
    </source>
</evidence>
<dbReference type="EMBL" id="NHYD01003015">
    <property type="protein sequence ID" value="PPQ83474.1"/>
    <property type="molecule type" value="Genomic_DNA"/>
</dbReference>
<protein>
    <submittedName>
        <fullName evidence="1">Uncharacterized protein</fullName>
    </submittedName>
</protein>
<accession>A0A409WY72</accession>